<dbReference type="Pfam" id="PF23562">
    <property type="entry name" value="AMP-binding_C_3"/>
    <property type="match status" value="1"/>
</dbReference>
<dbReference type="EMBL" id="JARKIF010000001">
    <property type="protein sequence ID" value="KAJ7651368.1"/>
    <property type="molecule type" value="Genomic_DNA"/>
</dbReference>
<feature type="domain" description="BTB" evidence="1">
    <location>
        <begin position="13"/>
        <end position="108"/>
    </location>
</feature>
<dbReference type="AlphaFoldDB" id="A0AAD7CL62"/>
<dbReference type="SUPFAM" id="SSF54695">
    <property type="entry name" value="POZ domain"/>
    <property type="match status" value="1"/>
</dbReference>
<proteinExistence type="predicted"/>
<reference evidence="2" key="1">
    <citation type="submission" date="2023-03" db="EMBL/GenBank/DDBJ databases">
        <title>Massive genome expansion in bonnet fungi (Mycena s.s.) driven by repeated elements and novel gene families across ecological guilds.</title>
        <authorList>
            <consortium name="Lawrence Berkeley National Laboratory"/>
            <person name="Harder C.B."/>
            <person name="Miyauchi S."/>
            <person name="Viragh M."/>
            <person name="Kuo A."/>
            <person name="Thoen E."/>
            <person name="Andreopoulos B."/>
            <person name="Lu D."/>
            <person name="Skrede I."/>
            <person name="Drula E."/>
            <person name="Henrissat B."/>
            <person name="Morin E."/>
            <person name="Kohler A."/>
            <person name="Barry K."/>
            <person name="LaButti K."/>
            <person name="Morin E."/>
            <person name="Salamov A."/>
            <person name="Lipzen A."/>
            <person name="Mereny Z."/>
            <person name="Hegedus B."/>
            <person name="Baldrian P."/>
            <person name="Stursova M."/>
            <person name="Weitz H."/>
            <person name="Taylor A."/>
            <person name="Grigoriev I.V."/>
            <person name="Nagy L.G."/>
            <person name="Martin F."/>
            <person name="Kauserud H."/>
        </authorList>
    </citation>
    <scope>NUCLEOTIDE SEQUENCE</scope>
    <source>
        <strain evidence="2">9284</strain>
    </source>
</reference>
<accession>A0AAD7CL62</accession>
<protein>
    <recommendedName>
        <fullName evidence="1">BTB domain-containing protein</fullName>
    </recommendedName>
</protein>
<dbReference type="Gene3D" id="3.30.710.10">
    <property type="entry name" value="Potassium Channel Kv1.1, Chain A"/>
    <property type="match status" value="1"/>
</dbReference>
<name>A0AAD7CL62_9AGAR</name>
<dbReference type="Gene3D" id="3.40.50.12780">
    <property type="entry name" value="N-terminal domain of ligase-like"/>
    <property type="match status" value="1"/>
</dbReference>
<dbReference type="InterPro" id="IPR011333">
    <property type="entry name" value="SKP1/BTB/POZ_sf"/>
</dbReference>
<dbReference type="Pfam" id="PF00651">
    <property type="entry name" value="BTB"/>
    <property type="match status" value="1"/>
</dbReference>
<keyword evidence="3" id="KW-1185">Reference proteome</keyword>
<dbReference type="InterPro" id="IPR042099">
    <property type="entry name" value="ANL_N_sf"/>
</dbReference>
<comment type="caution">
    <text evidence="2">The sequence shown here is derived from an EMBL/GenBank/DDBJ whole genome shotgun (WGS) entry which is preliminary data.</text>
</comment>
<evidence type="ECO:0000259" key="1">
    <source>
        <dbReference type="Pfam" id="PF00651"/>
    </source>
</evidence>
<evidence type="ECO:0000313" key="3">
    <source>
        <dbReference type="Proteomes" id="UP001221142"/>
    </source>
</evidence>
<sequence>MEFDLDAAGCKLDAFRSGSRFVDVIVEGNPYKIDRFFLERDSHVLKEMFSSETTAHTLSGVTKAELEHLLWIYYNPRLDDYWAPISVWRDALKLADMWEMTQIRYLALSHLKRAKMDIIDRIKLCEREDVVTCEARDAYLAICTREQPLTPTEFQALGMDSVLRIMQIRERIMASRGSQSGNQPAAESIIDDVIGVFPHTTAGVTREDHGGIYFFSATEMKQKLYESGTAIMIAGVKFAESAQPHQYRGTARNRVRMPNAGSHAYSIPFPAYRTLTVVIRIGLDIRATSGGQAIRFHVSYRRGTGLEELQPKSGKESVAVMLFVMRTKRKPPHSLPSTVSIAVSPGPHPVPPHLRIGHVSAVESRPQKTGRCLDSDIQTRPGLFLISSDPIHFAKGRPSLGSFPEVAPGNELILSVHSPDESLYPGPRTHVWRVEVEGRIFAAVMLVVMCTKRKPPHSPPSTVSIAVRRSWAQQSSYARIFSEADLRLEYFTRERLGTPLCLCLYTLQMNHSTPVLVHMFATILDHMHPQGLSSPTFKAGPVDGTLTIPQLIELQLEQSPHHTAFIYDLPGGDIISITFSQYIRTVHAAARRFLRDSAPNGGDGKPTVVALFANTGTAFSLLPDELAHIVVWQTVSPFVRCFPSSHRAHVPMSALVSMCTGAMRAGMHPFNISPRNSPTSLAHLLKETNTAVVYVSSDLRAVLEEALQICGRQLPVFDSLTFENLQTGLEGAAAESLPPVTATMDSTAIVIHSSGSTSTLSRPIYLSHKLLLQYATNPWYSNEDHCGQLQYDLTSEQPRNRRAYANVPIYLGFGRRRTPPGSPVYPQSDACYKAGPRAEYPGLYRGQSWSEDPTAIQVLQSLKGLKYIGAMLNKRVGDSLVAQGVVLCSAYGAMEIAVVTPFFTSHGKDWDYISLREGVDAVVLPENDGSGMYTHAYLVGPHFAAAFTNTEIEGHLGCALSDLLEQHPDPAKSHLHRVYGRKDDLIPFSSAAKMNPVPIGLCLARFLVEFGLIFAEAQINRNPFVENSVVFGQGRCWEMSIRHIAASAMPRCERTNFNRRSHPGIIVQIRPEVGSGKTTEILASIWASVEAVNKESPTHFRIRKECIILADPAKPFSVTSKFQPRRRVVVEEYRDEIDSVYDSKL</sequence>
<evidence type="ECO:0000313" key="2">
    <source>
        <dbReference type="EMBL" id="KAJ7651368.1"/>
    </source>
</evidence>
<dbReference type="SUPFAM" id="SSF56801">
    <property type="entry name" value="Acetyl-CoA synthetase-like"/>
    <property type="match status" value="1"/>
</dbReference>
<gene>
    <name evidence="2" type="ORF">FB45DRAFT_859923</name>
</gene>
<dbReference type="InterPro" id="IPR000210">
    <property type="entry name" value="BTB/POZ_dom"/>
</dbReference>
<dbReference type="Proteomes" id="UP001221142">
    <property type="component" value="Unassembled WGS sequence"/>
</dbReference>
<organism evidence="2 3">
    <name type="scientific">Roridomyces roridus</name>
    <dbReference type="NCBI Taxonomy" id="1738132"/>
    <lineage>
        <taxon>Eukaryota</taxon>
        <taxon>Fungi</taxon>
        <taxon>Dikarya</taxon>
        <taxon>Basidiomycota</taxon>
        <taxon>Agaricomycotina</taxon>
        <taxon>Agaricomycetes</taxon>
        <taxon>Agaricomycetidae</taxon>
        <taxon>Agaricales</taxon>
        <taxon>Marasmiineae</taxon>
        <taxon>Mycenaceae</taxon>
        <taxon>Roridomyces</taxon>
    </lineage>
</organism>